<sequence length="66" mass="7634">MDINNLQRQHKDVFNLIDKISTYQNQEQVKEHALEISKLFAQLSGIIKMHLASEDKDSLFCSEGKN</sequence>
<evidence type="ECO:0008006" key="3">
    <source>
        <dbReference type="Google" id="ProtNLM"/>
    </source>
</evidence>
<evidence type="ECO:0000313" key="1">
    <source>
        <dbReference type="EMBL" id="XFO72316.1"/>
    </source>
</evidence>
<dbReference type="Proteomes" id="UP000216052">
    <property type="component" value="Chromosome"/>
</dbReference>
<organism evidence="1 2">
    <name type="scientific">Sporomusa acidovorans (strain ATCC 49682 / DSM 3132 / Mol)</name>
    <dbReference type="NCBI Taxonomy" id="1123286"/>
    <lineage>
        <taxon>Bacteria</taxon>
        <taxon>Bacillati</taxon>
        <taxon>Bacillota</taxon>
        <taxon>Negativicutes</taxon>
        <taxon>Selenomonadales</taxon>
        <taxon>Sporomusaceae</taxon>
        <taxon>Sporomusa</taxon>
    </lineage>
</organism>
<dbReference type="EMBL" id="CP155571">
    <property type="protein sequence ID" value="XFO72316.1"/>
    <property type="molecule type" value="Genomic_DNA"/>
</dbReference>
<gene>
    <name evidence="1" type="ORF">SPACI_023680</name>
</gene>
<keyword evidence="2" id="KW-1185">Reference proteome</keyword>
<name>A0ABZ3J2M9_SPOA4</name>
<proteinExistence type="predicted"/>
<dbReference type="RefSeq" id="WP_093795587.1">
    <property type="nucleotide sequence ID" value="NZ_CP155571.1"/>
</dbReference>
<reference evidence="1" key="1">
    <citation type="submission" date="2024-05" db="EMBL/GenBank/DDBJ databases">
        <title>Isolation and characterization of Sporomusa carbonis sp. nov., a carboxydotrophic hydrogenogen in the genus of Sporomusa isolated from a charcoal burning pile.</title>
        <authorList>
            <person name="Boeer T."/>
            <person name="Rosenbaum F."/>
            <person name="Eysell L."/>
            <person name="Mueller V."/>
            <person name="Daniel R."/>
            <person name="Poehlein A."/>
        </authorList>
    </citation>
    <scope>NUCLEOTIDE SEQUENCE [LARGE SCALE GENOMIC DNA]</scope>
    <source>
        <strain evidence="1">DSM 3132</strain>
    </source>
</reference>
<evidence type="ECO:0000313" key="2">
    <source>
        <dbReference type="Proteomes" id="UP000216052"/>
    </source>
</evidence>
<protein>
    <recommendedName>
        <fullName evidence="3">Hemerythrin-like domain-containing protein</fullName>
    </recommendedName>
</protein>
<accession>A0ABZ3J2M9</accession>